<reference evidence="1 2" key="2">
    <citation type="submission" date="2018-09" db="EMBL/GenBank/DDBJ databases">
        <title>Giant CbK-like Caulobacter bacteriophages have genetically divergent genomes.</title>
        <authorList>
            <person name="Wilson K."/>
            <person name="Ely B."/>
        </authorList>
    </citation>
    <scope>NUCLEOTIDE SEQUENCE [LARGE SCALE GENOMIC DNA]</scope>
</reference>
<protein>
    <submittedName>
        <fullName evidence="1">Uncharacterized protein</fullName>
    </submittedName>
</protein>
<organism evidence="1 2">
    <name type="scientific">Caulobacter phage CcrBL9</name>
    <dbReference type="NCBI Taxonomy" id="2283270"/>
    <lineage>
        <taxon>Viruses</taxon>
        <taxon>Duplodnaviria</taxon>
        <taxon>Heunggongvirae</taxon>
        <taxon>Uroviricota</taxon>
        <taxon>Caudoviricetes</taxon>
        <taxon>Jeanschmidtviridae</taxon>
        <taxon>Bertelyvirus</taxon>
        <taxon>Bertelyvirus BL9</taxon>
    </lineage>
</organism>
<gene>
    <name evidence="1" type="ORF">CcrBL9_gp402</name>
</gene>
<accession>A0A385ECL7</accession>
<evidence type="ECO:0000313" key="1">
    <source>
        <dbReference type="EMBL" id="AXQ69426.1"/>
    </source>
</evidence>
<name>A0A385ECL7_9CAUD</name>
<dbReference type="Proteomes" id="UP000259421">
    <property type="component" value="Segment"/>
</dbReference>
<sequence length="111" mass="11876">MIQALRGLKGTFLGEGGGRLATPDDTASAVDTVCRYIEATLPMGLTDAIGYQIVQGGKNIEVNDATWEQLAQAVVELLDFLEHADNLTEHMSRAVSAARDGKKLPMLFEAG</sequence>
<evidence type="ECO:0000313" key="2">
    <source>
        <dbReference type="Proteomes" id="UP000259421"/>
    </source>
</evidence>
<reference evidence="2" key="1">
    <citation type="submission" date="2018-07" db="EMBL/GenBank/DDBJ databases">
        <title>Giant CbK-like Caulobacter bacteriophages have genetically divergent genomes.</title>
        <authorList>
            <person name="Wilson K.M."/>
            <person name="Ely B."/>
        </authorList>
    </citation>
    <scope>NUCLEOTIDE SEQUENCE [LARGE SCALE GENOMIC DNA]</scope>
</reference>
<dbReference type="EMBL" id="MH588546">
    <property type="protein sequence ID" value="AXQ69426.1"/>
    <property type="molecule type" value="Genomic_DNA"/>
</dbReference>
<keyword evidence="2" id="KW-1185">Reference proteome</keyword>
<proteinExistence type="predicted"/>